<keyword evidence="2" id="KW-1185">Reference proteome</keyword>
<proteinExistence type="predicted"/>
<dbReference type="AlphaFoldDB" id="A0A1H7FSR8"/>
<gene>
    <name evidence="1" type="ORF">SAMN05192542_101454</name>
</gene>
<sequence length="76" mass="8619">MANGNAMRRIRVVGRARMKLACPDIGALMRYRERIVRVLAEARGQRVMIESIDGNGRTFVSTVKWVSLVAIQDQLF</sequence>
<evidence type="ECO:0000313" key="1">
    <source>
        <dbReference type="EMBL" id="SEK28824.1"/>
    </source>
</evidence>
<accession>A0A1H7FSR8</accession>
<dbReference type="STRING" id="416943.SAMN05445871_5790"/>
<dbReference type="EMBL" id="FOAJ01000001">
    <property type="protein sequence ID" value="SEK28824.1"/>
    <property type="molecule type" value="Genomic_DNA"/>
</dbReference>
<name>A0A1H7FSR8_9BURK</name>
<evidence type="ECO:0000313" key="2">
    <source>
        <dbReference type="Proteomes" id="UP000199120"/>
    </source>
</evidence>
<organism evidence="1 2">
    <name type="scientific">Paraburkholderia caballeronis</name>
    <dbReference type="NCBI Taxonomy" id="416943"/>
    <lineage>
        <taxon>Bacteria</taxon>
        <taxon>Pseudomonadati</taxon>
        <taxon>Pseudomonadota</taxon>
        <taxon>Betaproteobacteria</taxon>
        <taxon>Burkholderiales</taxon>
        <taxon>Burkholderiaceae</taxon>
        <taxon>Paraburkholderia</taxon>
    </lineage>
</organism>
<dbReference type="RefSeq" id="WP_243842457.1">
    <property type="nucleotide sequence ID" value="NZ_FNSR01000003.1"/>
</dbReference>
<protein>
    <submittedName>
        <fullName evidence="1">Uncharacterized protein</fullName>
    </submittedName>
</protein>
<reference evidence="2" key="1">
    <citation type="submission" date="2016-10" db="EMBL/GenBank/DDBJ databases">
        <authorList>
            <person name="Varghese N."/>
            <person name="Submissions S."/>
        </authorList>
    </citation>
    <scope>NUCLEOTIDE SEQUENCE [LARGE SCALE GENOMIC DNA]</scope>
    <source>
        <strain evidence="2">LMG 26416</strain>
    </source>
</reference>
<dbReference type="Proteomes" id="UP000199120">
    <property type="component" value="Unassembled WGS sequence"/>
</dbReference>